<accession>A0AA39X934</accession>
<evidence type="ECO:0000313" key="3">
    <source>
        <dbReference type="Proteomes" id="UP001174934"/>
    </source>
</evidence>
<dbReference type="AlphaFoldDB" id="A0AA39X934"/>
<feature type="chain" id="PRO_5041246071" description="Secreted protein" evidence="1">
    <location>
        <begin position="20"/>
        <end position="124"/>
    </location>
</feature>
<keyword evidence="1" id="KW-0732">Signal</keyword>
<evidence type="ECO:0000313" key="2">
    <source>
        <dbReference type="EMBL" id="KAK0629440.1"/>
    </source>
</evidence>
<name>A0AA39X934_9PEZI</name>
<keyword evidence="3" id="KW-1185">Reference proteome</keyword>
<protein>
    <recommendedName>
        <fullName evidence="4">Secreted protein</fullName>
    </recommendedName>
</protein>
<organism evidence="2 3">
    <name type="scientific">Bombardia bombarda</name>
    <dbReference type="NCBI Taxonomy" id="252184"/>
    <lineage>
        <taxon>Eukaryota</taxon>
        <taxon>Fungi</taxon>
        <taxon>Dikarya</taxon>
        <taxon>Ascomycota</taxon>
        <taxon>Pezizomycotina</taxon>
        <taxon>Sordariomycetes</taxon>
        <taxon>Sordariomycetidae</taxon>
        <taxon>Sordariales</taxon>
        <taxon>Lasiosphaeriaceae</taxon>
        <taxon>Bombardia</taxon>
    </lineage>
</organism>
<gene>
    <name evidence="2" type="ORF">B0T17DRAFT_185945</name>
</gene>
<evidence type="ECO:0000256" key="1">
    <source>
        <dbReference type="SAM" id="SignalP"/>
    </source>
</evidence>
<sequence length="124" mass="14115">MTGRFRCSGAPALLLLVDAASIPSAEDVPGHNLRCCIPFPPRTRHLLTTSANEHHMQKNQKYIINHHLAILVRNQHTGFRRCWTRSPCATSEAVRLVIYQLHQRVQARPFGIECVLMLARQKEP</sequence>
<feature type="signal peptide" evidence="1">
    <location>
        <begin position="1"/>
        <end position="19"/>
    </location>
</feature>
<proteinExistence type="predicted"/>
<reference evidence="2" key="1">
    <citation type="submission" date="2023-06" db="EMBL/GenBank/DDBJ databases">
        <title>Genome-scale phylogeny and comparative genomics of the fungal order Sordariales.</title>
        <authorList>
            <consortium name="Lawrence Berkeley National Laboratory"/>
            <person name="Hensen N."/>
            <person name="Bonometti L."/>
            <person name="Westerberg I."/>
            <person name="Brannstrom I.O."/>
            <person name="Guillou S."/>
            <person name="Cros-Aarteil S."/>
            <person name="Calhoun S."/>
            <person name="Haridas S."/>
            <person name="Kuo A."/>
            <person name="Mondo S."/>
            <person name="Pangilinan J."/>
            <person name="Riley R."/>
            <person name="LaButti K."/>
            <person name="Andreopoulos B."/>
            <person name="Lipzen A."/>
            <person name="Chen C."/>
            <person name="Yanf M."/>
            <person name="Daum C."/>
            <person name="Ng V."/>
            <person name="Clum A."/>
            <person name="Steindorff A."/>
            <person name="Ohm R."/>
            <person name="Martin F."/>
            <person name="Silar P."/>
            <person name="Natvig D."/>
            <person name="Lalanne C."/>
            <person name="Gautier V."/>
            <person name="Ament-velasquez S.L."/>
            <person name="Kruys A."/>
            <person name="Hutchinson M.I."/>
            <person name="Powell A.J."/>
            <person name="Barry K."/>
            <person name="Miller A.N."/>
            <person name="Grigoriev I.V."/>
            <person name="Debuchy R."/>
            <person name="Gladieux P."/>
            <person name="Thoren M.H."/>
            <person name="Johannesson H."/>
        </authorList>
    </citation>
    <scope>NUCLEOTIDE SEQUENCE</scope>
    <source>
        <strain evidence="2">SMH3391-2</strain>
    </source>
</reference>
<comment type="caution">
    <text evidence="2">The sequence shown here is derived from an EMBL/GenBank/DDBJ whole genome shotgun (WGS) entry which is preliminary data.</text>
</comment>
<dbReference type="EMBL" id="JAULSR010000002">
    <property type="protein sequence ID" value="KAK0629440.1"/>
    <property type="molecule type" value="Genomic_DNA"/>
</dbReference>
<evidence type="ECO:0008006" key="4">
    <source>
        <dbReference type="Google" id="ProtNLM"/>
    </source>
</evidence>
<dbReference type="Proteomes" id="UP001174934">
    <property type="component" value="Unassembled WGS sequence"/>
</dbReference>